<protein>
    <submittedName>
        <fullName evidence="1">Uncharacterized protein</fullName>
    </submittedName>
</protein>
<dbReference type="EMBL" id="MHNN01000001">
    <property type="protein sequence ID" value="OGZ47404.1"/>
    <property type="molecule type" value="Genomic_DNA"/>
</dbReference>
<name>A0A1G2GB07_9BACT</name>
<gene>
    <name evidence="1" type="ORF">A3J54_02350</name>
</gene>
<comment type="caution">
    <text evidence="1">The sequence shown here is derived from an EMBL/GenBank/DDBJ whole genome shotgun (WGS) entry which is preliminary data.</text>
</comment>
<sequence>MTDKDYIEETQRRVNDDTHVALENWRRTHGLGFAERVVQFENMVMRIDNPSITSEEREVIRAVLQKLAGCALQKARLGDLYEQKTLTQLNVSCEMVGFNDRGQVYLVQRPSREESSYEPYPEKWHALGSGIEPYEGWEDIFARVARKFGKQVALADIQYVPPIGYPPIAEDPPPRQEDF</sequence>
<dbReference type="AlphaFoldDB" id="A0A1G2GB07"/>
<dbReference type="Proteomes" id="UP000176576">
    <property type="component" value="Unassembled WGS sequence"/>
</dbReference>
<proteinExistence type="predicted"/>
<accession>A0A1G2GB07</accession>
<evidence type="ECO:0000313" key="1">
    <source>
        <dbReference type="EMBL" id="OGZ47404.1"/>
    </source>
</evidence>
<reference evidence="1 2" key="1">
    <citation type="journal article" date="2016" name="Nat. Commun.">
        <title>Thousands of microbial genomes shed light on interconnected biogeochemical processes in an aquifer system.</title>
        <authorList>
            <person name="Anantharaman K."/>
            <person name="Brown C.T."/>
            <person name="Hug L.A."/>
            <person name="Sharon I."/>
            <person name="Castelle C.J."/>
            <person name="Probst A.J."/>
            <person name="Thomas B.C."/>
            <person name="Singh A."/>
            <person name="Wilkins M.J."/>
            <person name="Karaoz U."/>
            <person name="Brodie E.L."/>
            <person name="Williams K.H."/>
            <person name="Hubbard S.S."/>
            <person name="Banfield J.F."/>
        </authorList>
    </citation>
    <scope>NUCLEOTIDE SEQUENCE [LARGE SCALE GENOMIC DNA]</scope>
</reference>
<evidence type="ECO:0000313" key="2">
    <source>
        <dbReference type="Proteomes" id="UP000176576"/>
    </source>
</evidence>
<dbReference type="STRING" id="1802117.A3J54_02350"/>
<organism evidence="1 2">
    <name type="scientific">Candidatus Ryanbacteria bacterium RIFCSPHIGHO2_02_FULL_45_13b</name>
    <dbReference type="NCBI Taxonomy" id="1802117"/>
    <lineage>
        <taxon>Bacteria</taxon>
        <taxon>Candidatus Ryaniibacteriota</taxon>
    </lineage>
</organism>